<dbReference type="EMBL" id="QZKU01000059">
    <property type="protein sequence ID" value="RJP22326.1"/>
    <property type="molecule type" value="Genomic_DNA"/>
</dbReference>
<protein>
    <submittedName>
        <fullName evidence="4">TetR/AcrR family transcriptional regulator</fullName>
    </submittedName>
</protein>
<dbReference type="InterPro" id="IPR050109">
    <property type="entry name" value="HTH-type_TetR-like_transc_reg"/>
</dbReference>
<dbReference type="PROSITE" id="PS50977">
    <property type="entry name" value="HTH_TETR_2"/>
    <property type="match status" value="1"/>
</dbReference>
<dbReference type="Pfam" id="PF00440">
    <property type="entry name" value="TetR_N"/>
    <property type="match status" value="1"/>
</dbReference>
<keyword evidence="1 2" id="KW-0238">DNA-binding</keyword>
<gene>
    <name evidence="4" type="ORF">C4520_08390</name>
</gene>
<accession>A0A3A4NW53</accession>
<organism evidence="4 5">
    <name type="scientific">Abyssobacteria bacterium (strain SURF_5)</name>
    <dbReference type="NCBI Taxonomy" id="2093360"/>
    <lineage>
        <taxon>Bacteria</taxon>
        <taxon>Pseudomonadati</taxon>
        <taxon>Candidatus Hydrogenedentota</taxon>
        <taxon>Candidatus Abyssobacteria</taxon>
    </lineage>
</organism>
<sequence length="171" mass="19838">MREIAEAAGVTKPVIYYYFKNKEQLCHHLISSGLEEFRQSIQRVCLEPSDDVLEQVVRMVQVHFDFCKSHLEFMRFIYAINFGPDRKKITYNFYDYSMSIFDMQVSLMRRMSQARLLKNGKEEAAVYYLRGIISTFAMMYLDGRHPLNSNLAKNIVVDLVGGLGASGSRIR</sequence>
<dbReference type="PANTHER" id="PTHR30328">
    <property type="entry name" value="TRANSCRIPTIONAL REPRESSOR"/>
    <property type="match status" value="1"/>
</dbReference>
<dbReference type="SUPFAM" id="SSF46689">
    <property type="entry name" value="Homeodomain-like"/>
    <property type="match status" value="1"/>
</dbReference>
<dbReference type="AlphaFoldDB" id="A0A3A4NW53"/>
<dbReference type="GO" id="GO:0003677">
    <property type="term" value="F:DNA binding"/>
    <property type="evidence" value="ECO:0007669"/>
    <property type="project" value="UniProtKB-UniRule"/>
</dbReference>
<evidence type="ECO:0000256" key="1">
    <source>
        <dbReference type="ARBA" id="ARBA00023125"/>
    </source>
</evidence>
<evidence type="ECO:0000313" key="5">
    <source>
        <dbReference type="Proteomes" id="UP000265882"/>
    </source>
</evidence>
<evidence type="ECO:0000256" key="2">
    <source>
        <dbReference type="PROSITE-ProRule" id="PRU00335"/>
    </source>
</evidence>
<name>A0A3A4NW53_ABYX5</name>
<reference evidence="4 5" key="1">
    <citation type="journal article" date="2017" name="ISME J.">
        <title>Energy and carbon metabolisms in a deep terrestrial subsurface fluid microbial community.</title>
        <authorList>
            <person name="Momper L."/>
            <person name="Jungbluth S.P."/>
            <person name="Lee M.D."/>
            <person name="Amend J.P."/>
        </authorList>
    </citation>
    <scope>NUCLEOTIDE SEQUENCE [LARGE SCALE GENOMIC DNA]</scope>
    <source>
        <strain evidence="4">SURF_5</strain>
    </source>
</reference>
<proteinExistence type="predicted"/>
<dbReference type="Gene3D" id="1.10.357.10">
    <property type="entry name" value="Tetracycline Repressor, domain 2"/>
    <property type="match status" value="1"/>
</dbReference>
<dbReference type="SUPFAM" id="SSF48498">
    <property type="entry name" value="Tetracyclin repressor-like, C-terminal domain"/>
    <property type="match status" value="1"/>
</dbReference>
<dbReference type="InterPro" id="IPR036271">
    <property type="entry name" value="Tet_transcr_reg_TetR-rel_C_sf"/>
</dbReference>
<evidence type="ECO:0000313" key="4">
    <source>
        <dbReference type="EMBL" id="RJP22326.1"/>
    </source>
</evidence>
<comment type="caution">
    <text evidence="4">The sequence shown here is derived from an EMBL/GenBank/DDBJ whole genome shotgun (WGS) entry which is preliminary data.</text>
</comment>
<dbReference type="InterPro" id="IPR009057">
    <property type="entry name" value="Homeodomain-like_sf"/>
</dbReference>
<evidence type="ECO:0000259" key="3">
    <source>
        <dbReference type="PROSITE" id="PS50977"/>
    </source>
</evidence>
<dbReference type="PANTHER" id="PTHR30328:SF54">
    <property type="entry name" value="HTH-TYPE TRANSCRIPTIONAL REPRESSOR SCO4008"/>
    <property type="match status" value="1"/>
</dbReference>
<dbReference type="InterPro" id="IPR001647">
    <property type="entry name" value="HTH_TetR"/>
</dbReference>
<dbReference type="Proteomes" id="UP000265882">
    <property type="component" value="Unassembled WGS sequence"/>
</dbReference>
<comment type="caution">
    <text evidence="2">Lacks conserved residue(s) required for the propagation of feature annotation.</text>
</comment>
<feature type="domain" description="HTH tetR-type" evidence="3">
    <location>
        <begin position="1"/>
        <end position="37"/>
    </location>
</feature>